<gene>
    <name evidence="1" type="ordered locus">MTR_6g042350</name>
</gene>
<dbReference type="Proteomes" id="UP000002051">
    <property type="component" value="Chromosome 6"/>
</dbReference>
<dbReference type="Pfam" id="PF23733">
    <property type="entry name" value="GRXCR1-2_C"/>
    <property type="match status" value="1"/>
</dbReference>
<accession>G7KID6</accession>
<name>G7KID6_MEDTR</name>
<protein>
    <submittedName>
        <fullName evidence="1 2">Uncharacterized protein</fullName>
    </submittedName>
</protein>
<reference evidence="2" key="3">
    <citation type="submission" date="2015-04" db="UniProtKB">
        <authorList>
            <consortium name="EnsemblPlants"/>
        </authorList>
    </citation>
    <scope>IDENTIFICATION</scope>
    <source>
        <strain evidence="2">cv. Jemalong A17</strain>
    </source>
</reference>
<dbReference type="EnsemblPlants" id="AES75345">
    <property type="protein sequence ID" value="AES75345"/>
    <property type="gene ID" value="MTR_6g042350"/>
</dbReference>
<dbReference type="HOGENOM" id="CLU_029893_4_0_1"/>
<organism evidence="1 3">
    <name type="scientific">Medicago truncatula</name>
    <name type="common">Barrel medic</name>
    <name type="synonym">Medicago tribuloides</name>
    <dbReference type="NCBI Taxonomy" id="3880"/>
    <lineage>
        <taxon>Eukaryota</taxon>
        <taxon>Viridiplantae</taxon>
        <taxon>Streptophyta</taxon>
        <taxon>Embryophyta</taxon>
        <taxon>Tracheophyta</taxon>
        <taxon>Spermatophyta</taxon>
        <taxon>Magnoliopsida</taxon>
        <taxon>eudicotyledons</taxon>
        <taxon>Gunneridae</taxon>
        <taxon>Pentapetalae</taxon>
        <taxon>rosids</taxon>
        <taxon>fabids</taxon>
        <taxon>Fabales</taxon>
        <taxon>Fabaceae</taxon>
        <taxon>Papilionoideae</taxon>
        <taxon>50 kb inversion clade</taxon>
        <taxon>NPAAA clade</taxon>
        <taxon>Hologalegina</taxon>
        <taxon>IRL clade</taxon>
        <taxon>Trifolieae</taxon>
        <taxon>Medicago</taxon>
    </lineage>
</organism>
<dbReference type="PANTHER" id="PTHR45669">
    <property type="entry name" value="GLUTAREDOXIN DOMAIN-CONTAINING CYSTEINE-RICH PROTEIN CG12206-RELATED"/>
    <property type="match status" value="1"/>
</dbReference>
<evidence type="ECO:0000313" key="2">
    <source>
        <dbReference type="EnsemblPlants" id="AES75345"/>
    </source>
</evidence>
<dbReference type="eggNOG" id="KOG2824">
    <property type="taxonomic scope" value="Eukaryota"/>
</dbReference>
<dbReference type="PaxDb" id="3880-AES75345"/>
<reference evidence="1 3" key="2">
    <citation type="journal article" date="2014" name="BMC Genomics">
        <title>An improved genome release (version Mt4.0) for the model legume Medicago truncatula.</title>
        <authorList>
            <person name="Tang H."/>
            <person name="Krishnakumar V."/>
            <person name="Bidwell S."/>
            <person name="Rosen B."/>
            <person name="Chan A."/>
            <person name="Zhou S."/>
            <person name="Gentzbittel L."/>
            <person name="Childs K.L."/>
            <person name="Yandell M."/>
            <person name="Gundlach H."/>
            <person name="Mayer K.F."/>
            <person name="Schwartz D.C."/>
            <person name="Town C.D."/>
        </authorList>
    </citation>
    <scope>GENOME REANNOTATION</scope>
    <source>
        <strain evidence="2 3">cv. Jemalong A17</strain>
    </source>
</reference>
<dbReference type="PANTHER" id="PTHR45669:SF30">
    <property type="entry name" value="OS04G0641300 PROTEIN"/>
    <property type="match status" value="1"/>
</dbReference>
<sequence length="98" mass="11039">MHLEFKEELKELLGEGYYGKGGLPKRLCDDKKFEKLLDYCERINNIEGGDGGCEACGDIKFVPCETCYGSCKIYYGGDYKEDDNCEVSGLTNFSFFQG</sequence>
<reference evidence="1 3" key="1">
    <citation type="journal article" date="2011" name="Nature">
        <title>The Medicago genome provides insight into the evolution of rhizobial symbioses.</title>
        <authorList>
            <person name="Young N.D."/>
            <person name="Debelle F."/>
            <person name="Oldroyd G.E."/>
            <person name="Geurts R."/>
            <person name="Cannon S.B."/>
            <person name="Udvardi M.K."/>
            <person name="Benedito V.A."/>
            <person name="Mayer K.F."/>
            <person name="Gouzy J."/>
            <person name="Schoof H."/>
            <person name="Van de Peer Y."/>
            <person name="Proost S."/>
            <person name="Cook D.R."/>
            <person name="Meyers B.C."/>
            <person name="Spannagl M."/>
            <person name="Cheung F."/>
            <person name="De Mita S."/>
            <person name="Krishnakumar V."/>
            <person name="Gundlach H."/>
            <person name="Zhou S."/>
            <person name="Mudge J."/>
            <person name="Bharti A.K."/>
            <person name="Murray J.D."/>
            <person name="Naoumkina M.A."/>
            <person name="Rosen B."/>
            <person name="Silverstein K.A."/>
            <person name="Tang H."/>
            <person name="Rombauts S."/>
            <person name="Zhao P.X."/>
            <person name="Zhou P."/>
            <person name="Barbe V."/>
            <person name="Bardou P."/>
            <person name="Bechner M."/>
            <person name="Bellec A."/>
            <person name="Berger A."/>
            <person name="Berges H."/>
            <person name="Bidwell S."/>
            <person name="Bisseling T."/>
            <person name="Choisne N."/>
            <person name="Couloux A."/>
            <person name="Denny R."/>
            <person name="Deshpande S."/>
            <person name="Dai X."/>
            <person name="Doyle J.J."/>
            <person name="Dudez A.M."/>
            <person name="Farmer A.D."/>
            <person name="Fouteau S."/>
            <person name="Franken C."/>
            <person name="Gibelin C."/>
            <person name="Gish J."/>
            <person name="Goldstein S."/>
            <person name="Gonzalez A.J."/>
            <person name="Green P.J."/>
            <person name="Hallab A."/>
            <person name="Hartog M."/>
            <person name="Hua A."/>
            <person name="Humphray S.J."/>
            <person name="Jeong D.H."/>
            <person name="Jing Y."/>
            <person name="Jocker A."/>
            <person name="Kenton S.M."/>
            <person name="Kim D.J."/>
            <person name="Klee K."/>
            <person name="Lai H."/>
            <person name="Lang C."/>
            <person name="Lin S."/>
            <person name="Macmil S.L."/>
            <person name="Magdelenat G."/>
            <person name="Matthews L."/>
            <person name="McCorrison J."/>
            <person name="Monaghan E.L."/>
            <person name="Mun J.H."/>
            <person name="Najar F.Z."/>
            <person name="Nicholson C."/>
            <person name="Noirot C."/>
            <person name="O'Bleness M."/>
            <person name="Paule C.R."/>
            <person name="Poulain J."/>
            <person name="Prion F."/>
            <person name="Qin B."/>
            <person name="Qu C."/>
            <person name="Retzel E.F."/>
            <person name="Riddle C."/>
            <person name="Sallet E."/>
            <person name="Samain S."/>
            <person name="Samson N."/>
            <person name="Sanders I."/>
            <person name="Saurat O."/>
            <person name="Scarpelli C."/>
            <person name="Schiex T."/>
            <person name="Segurens B."/>
            <person name="Severin A.J."/>
            <person name="Sherrier D.J."/>
            <person name="Shi R."/>
            <person name="Sims S."/>
            <person name="Singer S.R."/>
            <person name="Sinharoy S."/>
            <person name="Sterck L."/>
            <person name="Viollet A."/>
            <person name="Wang B.B."/>
            <person name="Wang K."/>
            <person name="Wang M."/>
            <person name="Wang X."/>
            <person name="Warfsmann J."/>
            <person name="Weissenbach J."/>
            <person name="White D.D."/>
            <person name="White J.D."/>
            <person name="Wiley G.B."/>
            <person name="Wincker P."/>
            <person name="Xing Y."/>
            <person name="Yang L."/>
            <person name="Yao Z."/>
            <person name="Ying F."/>
            <person name="Zhai J."/>
            <person name="Zhou L."/>
            <person name="Zuber A."/>
            <person name="Denarie J."/>
            <person name="Dixon R.A."/>
            <person name="May G.D."/>
            <person name="Schwartz D.C."/>
            <person name="Rogers J."/>
            <person name="Quetier F."/>
            <person name="Town C.D."/>
            <person name="Roe B.A."/>
        </authorList>
    </citation>
    <scope>NUCLEOTIDE SEQUENCE [LARGE SCALE GENOMIC DNA]</scope>
    <source>
        <strain evidence="1">A17</strain>
        <strain evidence="2 3">cv. Jemalong A17</strain>
    </source>
</reference>
<evidence type="ECO:0000313" key="1">
    <source>
        <dbReference type="EMBL" id="AES75345.1"/>
    </source>
</evidence>
<evidence type="ECO:0000313" key="3">
    <source>
        <dbReference type="Proteomes" id="UP000002051"/>
    </source>
</evidence>
<dbReference type="EMBL" id="CM001222">
    <property type="protein sequence ID" value="AES75345.1"/>
    <property type="molecule type" value="Genomic_DNA"/>
</dbReference>
<proteinExistence type="predicted"/>
<dbReference type="AlphaFoldDB" id="G7KID6"/>
<dbReference type="STRING" id="3880.G7KID6"/>
<keyword evidence="3" id="KW-1185">Reference proteome</keyword>